<dbReference type="Proteomes" id="UP000005239">
    <property type="component" value="Unassembled WGS sequence"/>
</dbReference>
<protein>
    <submittedName>
        <fullName evidence="1">Uncharacterized protein</fullName>
    </submittedName>
</protein>
<dbReference type="AlphaFoldDB" id="A0A2A6BAK0"/>
<name>A0A2A6BAK0_PRIPA</name>
<accession>A0A2A6BAK0</accession>
<organism evidence="1 2">
    <name type="scientific">Pristionchus pacificus</name>
    <name type="common">Parasitic nematode worm</name>
    <dbReference type="NCBI Taxonomy" id="54126"/>
    <lineage>
        <taxon>Eukaryota</taxon>
        <taxon>Metazoa</taxon>
        <taxon>Ecdysozoa</taxon>
        <taxon>Nematoda</taxon>
        <taxon>Chromadorea</taxon>
        <taxon>Rhabditida</taxon>
        <taxon>Rhabditina</taxon>
        <taxon>Diplogasteromorpha</taxon>
        <taxon>Diplogasteroidea</taxon>
        <taxon>Neodiplogasteridae</taxon>
        <taxon>Pristionchus</taxon>
    </lineage>
</organism>
<dbReference type="EnsemblMetazoa" id="PPA44607.1">
    <property type="protein sequence ID" value="PPA44607.1"/>
    <property type="gene ID" value="WBGene00282976"/>
</dbReference>
<proteinExistence type="predicted"/>
<keyword evidence="2" id="KW-1185">Reference proteome</keyword>
<reference evidence="2" key="1">
    <citation type="journal article" date="2008" name="Nat. Genet.">
        <title>The Pristionchus pacificus genome provides a unique perspective on nematode lifestyle and parasitism.</title>
        <authorList>
            <person name="Dieterich C."/>
            <person name="Clifton S.W."/>
            <person name="Schuster L.N."/>
            <person name="Chinwalla A."/>
            <person name="Delehaunty K."/>
            <person name="Dinkelacker I."/>
            <person name="Fulton L."/>
            <person name="Fulton R."/>
            <person name="Godfrey J."/>
            <person name="Minx P."/>
            <person name="Mitreva M."/>
            <person name="Roeseler W."/>
            <person name="Tian H."/>
            <person name="Witte H."/>
            <person name="Yang S.P."/>
            <person name="Wilson R.K."/>
            <person name="Sommer R.J."/>
        </authorList>
    </citation>
    <scope>NUCLEOTIDE SEQUENCE [LARGE SCALE GENOMIC DNA]</scope>
    <source>
        <strain evidence="2">PS312</strain>
    </source>
</reference>
<evidence type="ECO:0000313" key="1">
    <source>
        <dbReference type="EnsemblMetazoa" id="PPA44607.1"/>
    </source>
</evidence>
<reference evidence="1" key="2">
    <citation type="submission" date="2022-06" db="UniProtKB">
        <authorList>
            <consortium name="EnsemblMetazoa"/>
        </authorList>
    </citation>
    <scope>IDENTIFICATION</scope>
    <source>
        <strain evidence="1">PS312</strain>
    </source>
</reference>
<sequence length="71" mass="7667">MHTIKEHTCLAEGPSAERMAVRLSQCTLESRQFAITAGYGELLTLGGDAVDGEERVENDADDCHVEDGDDS</sequence>
<accession>A0A8R1Z2Q2</accession>
<evidence type="ECO:0000313" key="2">
    <source>
        <dbReference type="Proteomes" id="UP000005239"/>
    </source>
</evidence>
<gene>
    <name evidence="1" type="primary">WBGene00282976</name>
</gene>